<proteinExistence type="predicted"/>
<dbReference type="RefSeq" id="WP_015281362.1">
    <property type="nucleotide sequence ID" value="NC_019940.1"/>
</dbReference>
<dbReference type="KEGG" id="tmb:Thimo_2503"/>
<gene>
    <name evidence="1" type="ORF">Thimo_2503</name>
</gene>
<dbReference type="HOGENOM" id="CLU_1502823_0_0_6"/>
<keyword evidence="2" id="KW-1185">Reference proteome</keyword>
<reference evidence="1 2" key="1">
    <citation type="submission" date="2011-09" db="EMBL/GenBank/DDBJ databases">
        <title>Complete sequence of chromosome of Thioflavicoccus mobilis 8321.</title>
        <authorList>
            <consortium name="US DOE Joint Genome Institute"/>
            <person name="Lucas S."/>
            <person name="Han J."/>
            <person name="Lapidus A."/>
            <person name="Cheng J.-F."/>
            <person name="Goodwin L."/>
            <person name="Pitluck S."/>
            <person name="Peters L."/>
            <person name="Ovchinnikova G."/>
            <person name="Lu M."/>
            <person name="Detter J.C."/>
            <person name="Han C."/>
            <person name="Tapia R."/>
            <person name="Land M."/>
            <person name="Hauser L."/>
            <person name="Kyrpides N."/>
            <person name="Ivanova N."/>
            <person name="Pagani I."/>
            <person name="Vogl K."/>
            <person name="Liu Z."/>
            <person name="Imhoff J."/>
            <person name="Thiel V."/>
            <person name="Frigaard N.-U."/>
            <person name="Bryant D."/>
            <person name="Woyke T."/>
        </authorList>
    </citation>
    <scope>NUCLEOTIDE SEQUENCE [LARGE SCALE GENOMIC DNA]</scope>
    <source>
        <strain evidence="1 2">8321</strain>
    </source>
</reference>
<evidence type="ECO:0000313" key="2">
    <source>
        <dbReference type="Proteomes" id="UP000010816"/>
    </source>
</evidence>
<protein>
    <submittedName>
        <fullName evidence="1">Uncharacterized protein</fullName>
    </submittedName>
</protein>
<dbReference type="EMBL" id="CP003051">
    <property type="protein sequence ID" value="AGA91229.1"/>
    <property type="molecule type" value="Genomic_DNA"/>
</dbReference>
<dbReference type="AlphaFoldDB" id="L0H0X0"/>
<name>L0H0X0_9GAMM</name>
<dbReference type="Proteomes" id="UP000010816">
    <property type="component" value="Chromosome"/>
</dbReference>
<organism evidence="1 2">
    <name type="scientific">Thioflavicoccus mobilis 8321</name>
    <dbReference type="NCBI Taxonomy" id="765912"/>
    <lineage>
        <taxon>Bacteria</taxon>
        <taxon>Pseudomonadati</taxon>
        <taxon>Pseudomonadota</taxon>
        <taxon>Gammaproteobacteria</taxon>
        <taxon>Chromatiales</taxon>
        <taxon>Chromatiaceae</taxon>
        <taxon>Thioflavicoccus</taxon>
    </lineage>
</organism>
<accession>L0H0X0</accession>
<sequence length="179" mass="18822">MIEKHVARALLCASVVAGLAGCSDDDGSGPDASAQKSTVVVTVTGAVDSTLSTRGSIFCSPNDLSGPDYVFELYAMDIPQQFNLRMNRDTAPGTYPIVGSDDPEAHRGADAHFYYTGPGRERFNKVRNGSITLEKVPTAAGEPFVATIGAEVVDGDGATINLDARINMTAGMQSFDECP</sequence>
<evidence type="ECO:0000313" key="1">
    <source>
        <dbReference type="EMBL" id="AGA91229.1"/>
    </source>
</evidence>
<dbReference type="PROSITE" id="PS51257">
    <property type="entry name" value="PROKAR_LIPOPROTEIN"/>
    <property type="match status" value="1"/>
</dbReference>